<evidence type="ECO:0000313" key="7">
    <source>
        <dbReference type="EMBL" id="TFK29093.1"/>
    </source>
</evidence>
<gene>
    <name evidence="7" type="ORF">FA15DRAFT_425969</name>
</gene>
<dbReference type="GO" id="GO:0016020">
    <property type="term" value="C:membrane"/>
    <property type="evidence" value="ECO:0007669"/>
    <property type="project" value="GOC"/>
</dbReference>
<dbReference type="PANTHER" id="PTHR11069:SF23">
    <property type="entry name" value="LYSOSOMAL ACID GLUCOSYLCERAMIDASE"/>
    <property type="match status" value="1"/>
</dbReference>
<dbReference type="PANTHER" id="PTHR11069">
    <property type="entry name" value="GLUCOSYLCERAMIDASE"/>
    <property type="match status" value="1"/>
</dbReference>
<evidence type="ECO:0000256" key="3">
    <source>
        <dbReference type="ARBA" id="ARBA00022801"/>
    </source>
</evidence>
<dbReference type="GO" id="GO:0004348">
    <property type="term" value="F:glucosylceramidase activity"/>
    <property type="evidence" value="ECO:0007669"/>
    <property type="project" value="InterPro"/>
</dbReference>
<evidence type="ECO:0000313" key="8">
    <source>
        <dbReference type="Proteomes" id="UP000307440"/>
    </source>
</evidence>
<keyword evidence="2 5" id="KW-0732">Signal</keyword>
<feature type="domain" description="Glycosyl hydrolase family 30 TIM-barrel" evidence="6">
    <location>
        <begin position="72"/>
        <end position="372"/>
    </location>
</feature>
<dbReference type="InterPro" id="IPR017853">
    <property type="entry name" value="GH"/>
</dbReference>
<keyword evidence="8" id="KW-1185">Reference proteome</keyword>
<dbReference type="GO" id="GO:0006680">
    <property type="term" value="P:glucosylceramide catabolic process"/>
    <property type="evidence" value="ECO:0007669"/>
    <property type="project" value="TreeGrafter"/>
</dbReference>
<proteinExistence type="inferred from homology"/>
<evidence type="ECO:0000256" key="4">
    <source>
        <dbReference type="RuleBase" id="RU361188"/>
    </source>
</evidence>
<protein>
    <submittedName>
        <fullName evidence="7">Glycoside hydrolase</fullName>
    </submittedName>
</protein>
<accession>A0A5C3L9D0</accession>
<reference evidence="7 8" key="1">
    <citation type="journal article" date="2019" name="Nat. Ecol. Evol.">
        <title>Megaphylogeny resolves global patterns of mushroom evolution.</title>
        <authorList>
            <person name="Varga T."/>
            <person name="Krizsan K."/>
            <person name="Foldi C."/>
            <person name="Dima B."/>
            <person name="Sanchez-Garcia M."/>
            <person name="Sanchez-Ramirez S."/>
            <person name="Szollosi G.J."/>
            <person name="Szarkandi J.G."/>
            <person name="Papp V."/>
            <person name="Albert L."/>
            <person name="Andreopoulos W."/>
            <person name="Angelini C."/>
            <person name="Antonin V."/>
            <person name="Barry K.W."/>
            <person name="Bougher N.L."/>
            <person name="Buchanan P."/>
            <person name="Buyck B."/>
            <person name="Bense V."/>
            <person name="Catcheside P."/>
            <person name="Chovatia M."/>
            <person name="Cooper J."/>
            <person name="Damon W."/>
            <person name="Desjardin D."/>
            <person name="Finy P."/>
            <person name="Geml J."/>
            <person name="Haridas S."/>
            <person name="Hughes K."/>
            <person name="Justo A."/>
            <person name="Karasinski D."/>
            <person name="Kautmanova I."/>
            <person name="Kiss B."/>
            <person name="Kocsube S."/>
            <person name="Kotiranta H."/>
            <person name="LaButti K.M."/>
            <person name="Lechner B.E."/>
            <person name="Liimatainen K."/>
            <person name="Lipzen A."/>
            <person name="Lukacs Z."/>
            <person name="Mihaltcheva S."/>
            <person name="Morgado L.N."/>
            <person name="Niskanen T."/>
            <person name="Noordeloos M.E."/>
            <person name="Ohm R.A."/>
            <person name="Ortiz-Santana B."/>
            <person name="Ovrebo C."/>
            <person name="Racz N."/>
            <person name="Riley R."/>
            <person name="Savchenko A."/>
            <person name="Shiryaev A."/>
            <person name="Soop K."/>
            <person name="Spirin V."/>
            <person name="Szebenyi C."/>
            <person name="Tomsovsky M."/>
            <person name="Tulloss R.E."/>
            <person name="Uehling J."/>
            <person name="Grigoriev I.V."/>
            <person name="Vagvolgyi C."/>
            <person name="Papp T."/>
            <person name="Martin F.M."/>
            <person name="Miettinen O."/>
            <person name="Hibbett D.S."/>
            <person name="Nagy L.G."/>
        </authorList>
    </citation>
    <scope>NUCLEOTIDE SEQUENCE [LARGE SCALE GENOMIC DNA]</scope>
    <source>
        <strain evidence="7 8">CBS 121175</strain>
    </source>
</reference>
<name>A0A5C3L9D0_COPMA</name>
<dbReference type="Gene3D" id="3.20.20.80">
    <property type="entry name" value="Glycosidases"/>
    <property type="match status" value="1"/>
</dbReference>
<feature type="signal peptide" evidence="5">
    <location>
        <begin position="1"/>
        <end position="22"/>
    </location>
</feature>
<dbReference type="SUPFAM" id="SSF51445">
    <property type="entry name" value="(Trans)glycosidases"/>
    <property type="match status" value="1"/>
</dbReference>
<dbReference type="AlphaFoldDB" id="A0A5C3L9D0"/>
<dbReference type="Proteomes" id="UP000307440">
    <property type="component" value="Unassembled WGS sequence"/>
</dbReference>
<feature type="chain" id="PRO_5022964213" evidence="5">
    <location>
        <begin position="23"/>
        <end position="502"/>
    </location>
</feature>
<dbReference type="OrthoDB" id="2160638at2759"/>
<dbReference type="InterPro" id="IPR001139">
    <property type="entry name" value="Glyco_hydro_30"/>
</dbReference>
<dbReference type="InterPro" id="IPR013780">
    <property type="entry name" value="Glyco_hydro_b"/>
</dbReference>
<keyword evidence="3 4" id="KW-0378">Hydrolase</keyword>
<sequence>MLISHRLTAFLVTSVFVELVASQQIWDVWQTTRNRTNLFKSNKRSSALTFVDAAASTSANFIVQDLKINQPVVGFGGSLTDSSAQLFHELKVKNAESYWNLLNYLFSPVEDANAAGLSYIRVPLGASDFSARRYTYDDVDGDTCLNDFDMNYTPSYVYSVLNDIQSVNSMMKVHLVPWSPPGWMKSSGTMNGGSLKSEHVELYAWYLFKALQGFKAKGIFPYAVSVQNEVLNNDSTKPTARFSVSTEGEVGRFLKGLMRNNGLHATKLIGYNHNWDNADKHPVQLMQTAGDAFDGVAFHCYAGSASQQDSFRKSFPNKEIYFTECSGIQGSDWWSDIKKFMDQIILGSINHNAQVALMWNLALDGNGNPRLSGSNTACGNAGCRGVVTINSDGSWVANQEFYALAQISKGTIPRDINGPGARRLGVSIDGSLKEKFSVGAYVTYRTKSTDQLRYSLVVLNMNDGNNDPVTATIQFRDKRVSFSFPVGVTTLWWYAKSVTKRP</sequence>
<evidence type="ECO:0000259" key="6">
    <source>
        <dbReference type="Pfam" id="PF02055"/>
    </source>
</evidence>
<comment type="similarity">
    <text evidence="1 4">Belongs to the glycosyl hydrolase 30 family.</text>
</comment>
<organism evidence="7 8">
    <name type="scientific">Coprinopsis marcescibilis</name>
    <name type="common">Agaric fungus</name>
    <name type="synonym">Psathyrella marcescibilis</name>
    <dbReference type="NCBI Taxonomy" id="230819"/>
    <lineage>
        <taxon>Eukaryota</taxon>
        <taxon>Fungi</taxon>
        <taxon>Dikarya</taxon>
        <taxon>Basidiomycota</taxon>
        <taxon>Agaricomycotina</taxon>
        <taxon>Agaricomycetes</taxon>
        <taxon>Agaricomycetidae</taxon>
        <taxon>Agaricales</taxon>
        <taxon>Agaricineae</taxon>
        <taxon>Psathyrellaceae</taxon>
        <taxon>Coprinopsis</taxon>
    </lineage>
</organism>
<dbReference type="STRING" id="230819.A0A5C3L9D0"/>
<dbReference type="InterPro" id="IPR033453">
    <property type="entry name" value="Glyco_hydro_30_TIM-barrel"/>
</dbReference>
<dbReference type="Pfam" id="PF02055">
    <property type="entry name" value="Glyco_hydro_30"/>
    <property type="match status" value="1"/>
</dbReference>
<keyword evidence="4" id="KW-0326">Glycosidase</keyword>
<evidence type="ECO:0000256" key="2">
    <source>
        <dbReference type="ARBA" id="ARBA00022729"/>
    </source>
</evidence>
<dbReference type="EMBL" id="ML210151">
    <property type="protein sequence ID" value="TFK29093.1"/>
    <property type="molecule type" value="Genomic_DNA"/>
</dbReference>
<dbReference type="Gene3D" id="2.60.40.1180">
    <property type="entry name" value="Golgi alpha-mannosidase II"/>
    <property type="match status" value="1"/>
</dbReference>
<evidence type="ECO:0000256" key="5">
    <source>
        <dbReference type="SAM" id="SignalP"/>
    </source>
</evidence>
<evidence type="ECO:0000256" key="1">
    <source>
        <dbReference type="ARBA" id="ARBA00005382"/>
    </source>
</evidence>